<dbReference type="Proteomes" id="UP000757540">
    <property type="component" value="Unassembled WGS sequence"/>
</dbReference>
<accession>A0ABX2A768</accession>
<dbReference type="Gene3D" id="3.20.20.80">
    <property type="entry name" value="Glycosidases"/>
    <property type="match status" value="1"/>
</dbReference>
<dbReference type="SUPFAM" id="SSF51445">
    <property type="entry name" value="(Trans)glycosidases"/>
    <property type="match status" value="1"/>
</dbReference>
<sequence>MQDHSSTAHSSHRQGSHRQGPTPPWRRAAAGATAAMMVATGLVAITSGSATAADVEVLGVDLSTSTGAVQGGASGMLYGLGDDGAPTDAIIAGARPTNVTQKAPYGEQHPNGDPLEVERSFFENGGEYLMVNIQDYYPDWPYNGGQRPEDFESYLEIVRTVVTHIVEESEYPEGYVFTPFNEPDGINWYGNWSEMRDHFLEDWVAAYRTIKEIYPEARIAGPGDAWWHGGSTREILQHGKETDTLPDIWTWHELGVDNLATFRSHLAEFRQIEQEVGVGPLPVNITEYAMRRDMSVPGQLVQWISMFEDEKVDAQTAYWTFAGNLNDNMARTNEANGAWWLLKWYADLTGDTVEVTPPALDAVDTLQATATLDTERRQATVLLGGGSKDVRVDISGLDEEVFGAVVDVQVREAEWSGQEGAALNPPVVATERVEVQDGTIQVAVPHDDRHSAFQVVVTPPLAEQPEPATAWRATIEAEDTTLQGVQVDHQPADDAWTFAASRQHDVSGLSSASSSLTWDVDVPTTGTYRLRAVVGTTTAGRNALFVDGEHAATVQHEAGFNARYRGASEVLLDLEEGTRELSWRTSIDGTTTLPGSNVTVDRFELTRVDGPDTGVYPAHLARLDGGSVLFGEPAGQADAGDVRLDEGDAATFYVAVRETGYHDLTVGYASSQATDLSLEVNRRAVDGLAATGAGRWSSTARVHLAQGISEVTVRAQGAVDLTSVTTVRATDADTAVVTVEAEEALELQGGARVDEVAEPTNVSGEVVGWLGGGPDSRAVWQRPDDVPTGAYNFVARYANAEVNTGHPYNTDVVTRFLDIGEEGGGTTRGAYRHNYSWQGFWTHTVPLDLVTDDGALTLGNATGWAPNLDQLTLAPLVLSVTNDGADGGTEAPTVEVKDGARYTVGEDGTYRKVSFALHSSEGLDRFSLNGTVHDLAGVTDHDLDVVVPGRFGAQRGQNVLEVLDVAGNVTVVEFTIGPKAKP</sequence>
<dbReference type="RefSeq" id="WP_171784770.1">
    <property type="nucleotide sequence ID" value="NZ_JABEZU010000004.1"/>
</dbReference>
<feature type="domain" description="CBM6" evidence="2">
    <location>
        <begin position="737"/>
        <end position="874"/>
    </location>
</feature>
<dbReference type="Gene3D" id="2.60.120.260">
    <property type="entry name" value="Galactose-binding domain-like"/>
    <property type="match status" value="3"/>
</dbReference>
<gene>
    <name evidence="3" type="ORF">HDG69_003145</name>
</gene>
<evidence type="ECO:0000313" key="4">
    <source>
        <dbReference type="Proteomes" id="UP000757540"/>
    </source>
</evidence>
<evidence type="ECO:0000256" key="1">
    <source>
        <dbReference type="SAM" id="MobiDB-lite"/>
    </source>
</evidence>
<proteinExistence type="predicted"/>
<reference evidence="3 4" key="1">
    <citation type="submission" date="2020-05" db="EMBL/GenBank/DDBJ databases">
        <title>Genomic Encyclopedia of Type Strains, Phase III (KMG-III): the genomes of soil and plant-associated and newly described type strains.</title>
        <authorList>
            <person name="Whitman W."/>
        </authorList>
    </citation>
    <scope>NUCLEOTIDE SEQUENCE [LARGE SCALE GENOMIC DNA]</scope>
    <source>
        <strain evidence="3 4">KCTC 19046</strain>
    </source>
</reference>
<dbReference type="SUPFAM" id="SSF49785">
    <property type="entry name" value="Galactose-binding domain-like"/>
    <property type="match status" value="1"/>
</dbReference>
<dbReference type="EMBL" id="JABEZU010000004">
    <property type="protein sequence ID" value="NOV98550.1"/>
    <property type="molecule type" value="Genomic_DNA"/>
</dbReference>
<dbReference type="InterPro" id="IPR017853">
    <property type="entry name" value="GH"/>
</dbReference>
<dbReference type="InterPro" id="IPR008979">
    <property type="entry name" value="Galactose-bd-like_sf"/>
</dbReference>
<evidence type="ECO:0000313" key="3">
    <source>
        <dbReference type="EMBL" id="NOV98550.1"/>
    </source>
</evidence>
<evidence type="ECO:0000259" key="2">
    <source>
        <dbReference type="PROSITE" id="PS51175"/>
    </source>
</evidence>
<keyword evidence="4" id="KW-1185">Reference proteome</keyword>
<organism evidence="3 4">
    <name type="scientific">Isoptericola halotolerans</name>
    <dbReference type="NCBI Taxonomy" id="300560"/>
    <lineage>
        <taxon>Bacteria</taxon>
        <taxon>Bacillati</taxon>
        <taxon>Actinomycetota</taxon>
        <taxon>Actinomycetes</taxon>
        <taxon>Micrococcales</taxon>
        <taxon>Promicromonosporaceae</taxon>
        <taxon>Isoptericola</taxon>
    </lineage>
</organism>
<dbReference type="PROSITE" id="PS51175">
    <property type="entry name" value="CBM6"/>
    <property type="match status" value="1"/>
</dbReference>
<feature type="region of interest" description="Disordered" evidence="1">
    <location>
        <begin position="1"/>
        <end position="29"/>
    </location>
</feature>
<name>A0ABX2A768_9MICO</name>
<dbReference type="InterPro" id="IPR005084">
    <property type="entry name" value="CBM6"/>
</dbReference>
<protein>
    <recommendedName>
        <fullName evidence="2">CBM6 domain-containing protein</fullName>
    </recommendedName>
</protein>
<comment type="caution">
    <text evidence="3">The sequence shown here is derived from an EMBL/GenBank/DDBJ whole genome shotgun (WGS) entry which is preliminary data.</text>
</comment>